<keyword evidence="3" id="KW-1185">Reference proteome</keyword>
<name>A0A4P6JKW6_KTERU</name>
<protein>
    <submittedName>
        <fullName evidence="2">Zn-dependent exopeptidase M28</fullName>
    </submittedName>
</protein>
<dbReference type="EMBL" id="CP035758">
    <property type="protein sequence ID" value="QBD75847.1"/>
    <property type="molecule type" value="Genomic_DNA"/>
</dbReference>
<dbReference type="Gene3D" id="3.40.630.10">
    <property type="entry name" value="Zn peptidases"/>
    <property type="match status" value="1"/>
</dbReference>
<reference evidence="2 3" key="1">
    <citation type="submission" date="2019-01" db="EMBL/GenBank/DDBJ databases">
        <title>Ktedonosporobacter rubrisoli SCAWS-G2.</title>
        <authorList>
            <person name="Huang Y."/>
            <person name="Yan B."/>
        </authorList>
    </citation>
    <scope>NUCLEOTIDE SEQUENCE [LARGE SCALE GENOMIC DNA]</scope>
    <source>
        <strain evidence="2 3">SCAWS-G2</strain>
    </source>
</reference>
<accession>A0A4P6JKW6</accession>
<dbReference type="PANTHER" id="PTHR12147:SF26">
    <property type="entry name" value="PEPTIDASE M28 DOMAIN-CONTAINING PROTEIN"/>
    <property type="match status" value="1"/>
</dbReference>
<evidence type="ECO:0000313" key="2">
    <source>
        <dbReference type="EMBL" id="QBD75847.1"/>
    </source>
</evidence>
<dbReference type="AlphaFoldDB" id="A0A4P6JKW6"/>
<dbReference type="KEGG" id="kbs:EPA93_07435"/>
<dbReference type="GO" id="GO:0006508">
    <property type="term" value="P:proteolysis"/>
    <property type="evidence" value="ECO:0007669"/>
    <property type="project" value="InterPro"/>
</dbReference>
<dbReference type="InterPro" id="IPR007484">
    <property type="entry name" value="Peptidase_M28"/>
</dbReference>
<dbReference type="Proteomes" id="UP000290365">
    <property type="component" value="Chromosome"/>
</dbReference>
<dbReference type="SUPFAM" id="SSF53187">
    <property type="entry name" value="Zn-dependent exopeptidases"/>
    <property type="match status" value="1"/>
</dbReference>
<sequence>MDFFNDLQHLATASQAKRRFALLTLLREMDCPFMLVRESLDGYRPENIMVRFQEEAKLRFVIGAHYDSVAGSTGANDNAASICVLLAWLRHALQFPPAFPVDVVFFDLEERGQIGSRAYLKRFASEDILAMINLDMCGVGDTLLLAPSLDMQQSESCQPLLKADIWSLSSYRLVEELPPSDDRSFAYAGVPTLSVSIAPSEDVELLKEAVKAWQQGQLPATMPSIVETFHNGSRDSIETIEASAMQKVLQGLKNILKLLA</sequence>
<dbReference type="RefSeq" id="WP_129886444.1">
    <property type="nucleotide sequence ID" value="NZ_CP035758.1"/>
</dbReference>
<dbReference type="GO" id="GO:0008235">
    <property type="term" value="F:metalloexopeptidase activity"/>
    <property type="evidence" value="ECO:0007669"/>
    <property type="project" value="InterPro"/>
</dbReference>
<evidence type="ECO:0000313" key="3">
    <source>
        <dbReference type="Proteomes" id="UP000290365"/>
    </source>
</evidence>
<dbReference type="Pfam" id="PF04389">
    <property type="entry name" value="Peptidase_M28"/>
    <property type="match status" value="1"/>
</dbReference>
<proteinExistence type="predicted"/>
<evidence type="ECO:0000259" key="1">
    <source>
        <dbReference type="Pfam" id="PF04389"/>
    </source>
</evidence>
<feature type="domain" description="Peptidase M28" evidence="1">
    <location>
        <begin position="47"/>
        <end position="249"/>
    </location>
</feature>
<dbReference type="OrthoDB" id="9762302at2"/>
<dbReference type="InterPro" id="IPR045175">
    <property type="entry name" value="M28_fam"/>
</dbReference>
<dbReference type="PANTHER" id="PTHR12147">
    <property type="entry name" value="METALLOPEPTIDASE M28 FAMILY MEMBER"/>
    <property type="match status" value="1"/>
</dbReference>
<gene>
    <name evidence="2" type="ORF">EPA93_07435</name>
</gene>
<organism evidence="2 3">
    <name type="scientific">Ktedonosporobacter rubrisoli</name>
    <dbReference type="NCBI Taxonomy" id="2509675"/>
    <lineage>
        <taxon>Bacteria</taxon>
        <taxon>Bacillati</taxon>
        <taxon>Chloroflexota</taxon>
        <taxon>Ktedonobacteria</taxon>
        <taxon>Ktedonobacterales</taxon>
        <taxon>Ktedonosporobacteraceae</taxon>
        <taxon>Ktedonosporobacter</taxon>
    </lineage>
</organism>